<feature type="compositionally biased region" description="Basic residues" evidence="1">
    <location>
        <begin position="291"/>
        <end position="304"/>
    </location>
</feature>
<dbReference type="GO" id="GO:0005634">
    <property type="term" value="C:nucleus"/>
    <property type="evidence" value="ECO:0007669"/>
    <property type="project" value="TreeGrafter"/>
</dbReference>
<dbReference type="PANTHER" id="PTHR13275">
    <property type="entry name" value="YL-1 PROTEIN TRANSCRIPTION FACTOR-LIKE 1"/>
    <property type="match status" value="1"/>
</dbReference>
<keyword evidence="2" id="KW-0732">Signal</keyword>
<feature type="compositionally biased region" description="Low complexity" evidence="1">
    <location>
        <begin position="113"/>
        <end position="126"/>
    </location>
</feature>
<dbReference type="OrthoDB" id="7867626at2759"/>
<feature type="region of interest" description="Disordered" evidence="1">
    <location>
        <begin position="733"/>
        <end position="787"/>
    </location>
</feature>
<dbReference type="STRING" id="7266.A0A3B0KRJ2"/>
<sequence length="787" mass="86745">MAKFVLCLCLCLALALAVSQAQPQAAVTESPIMAEQSTESPIADMALIEDAPMAPKSPTEKPPVVVVEAMEQPKADEPKAAAQPHTVADFIIHPLIAFKPRQAAFDELQGKQSGNAGASPSPASPGTWLFGMNPAQGLGSSFSTLAGSVSGWFNDRLAAAGQQLPGLVDTPVRESTTTSSTTSSTTTQRPDIVVRVQQRPQRGQRPANGNGNGNRRQRPNRFNDRPNNSNNRLDDSFEDDYYDEDDYFQGNRFDEEFDDEEADDLALNDEQSLEQFDEEDDEQQSVEQQQQKRRPQQQQKRRKSQQAAGSSSQRKKVQEAAAAAAPPAVEPTKRRQQQQAQSKPQDDDDEDIEDDDDEEEDSIDDDSDEEEEQQQQFAAQPETEFFVQSGTRRSQNQANFIQRGQQSLISQIRQFTRGQSPAELGTKLRRTSQSGGSSASLKARRPQQTTLLVNRNGQTLYVAPELLNLGPGYPYAYVPSQAKKQRVPVSAYPQPPLTVPIRRQGRPTQYITIPWSQLGLSPPDQQSMVSLAEGIQAQPLILNIPQSAINPVQQQQQHQQKQKKKKRPQLTASAVPLLAEASLMDIFQPPQIPPSRTGSANKPSGNQPVLIGAKPVKAASSSGAALLPTRIRPGTIVEKAPAMASDSELKPQEASEQKEQEMKMPLAVSTELPQANKQDQEFILVGDDNEPGLSRHVQPAYGDARYVPYGDFHPYFDLLHQNRRFALRKSGRALEPQAAEGEKIEQADTIKEEQTKEEPIKEAAKEEPVKEEPVKEQAELPSDQISA</sequence>
<dbReference type="Proteomes" id="UP000268350">
    <property type="component" value="Unassembled WGS sequence"/>
</dbReference>
<dbReference type="EMBL" id="OUUW01000015">
    <property type="protein sequence ID" value="SPP88516.1"/>
    <property type="molecule type" value="Genomic_DNA"/>
</dbReference>
<feature type="compositionally biased region" description="Acidic residues" evidence="1">
    <location>
        <begin position="346"/>
        <end position="373"/>
    </location>
</feature>
<organism evidence="3 4">
    <name type="scientific">Drosophila guanche</name>
    <name type="common">Fruit fly</name>
    <dbReference type="NCBI Taxonomy" id="7266"/>
    <lineage>
        <taxon>Eukaryota</taxon>
        <taxon>Metazoa</taxon>
        <taxon>Ecdysozoa</taxon>
        <taxon>Arthropoda</taxon>
        <taxon>Hexapoda</taxon>
        <taxon>Insecta</taxon>
        <taxon>Pterygota</taxon>
        <taxon>Neoptera</taxon>
        <taxon>Endopterygota</taxon>
        <taxon>Diptera</taxon>
        <taxon>Brachycera</taxon>
        <taxon>Muscomorpha</taxon>
        <taxon>Ephydroidea</taxon>
        <taxon>Drosophilidae</taxon>
        <taxon>Drosophila</taxon>
        <taxon>Sophophora</taxon>
    </lineage>
</organism>
<feature type="region of interest" description="Disordered" evidence="1">
    <location>
        <begin position="110"/>
        <end position="130"/>
    </location>
</feature>
<protein>
    <submittedName>
        <fullName evidence="3">Uncharacterized protein</fullName>
    </submittedName>
</protein>
<feature type="compositionally biased region" description="Acidic residues" evidence="1">
    <location>
        <begin position="236"/>
        <end position="247"/>
    </location>
</feature>
<evidence type="ECO:0000313" key="4">
    <source>
        <dbReference type="Proteomes" id="UP000268350"/>
    </source>
</evidence>
<dbReference type="PANTHER" id="PTHR13275:SF4">
    <property type="entry name" value="VACUOLAR PROTEIN SORTING-ASSOCIATED PROTEIN 72 HOMOLOG"/>
    <property type="match status" value="1"/>
</dbReference>
<feature type="compositionally biased region" description="Acidic residues" evidence="1">
    <location>
        <begin position="255"/>
        <end position="284"/>
    </location>
</feature>
<evidence type="ECO:0000256" key="1">
    <source>
        <dbReference type="SAM" id="MobiDB-lite"/>
    </source>
</evidence>
<reference evidence="4" key="1">
    <citation type="submission" date="2018-01" db="EMBL/GenBank/DDBJ databases">
        <authorList>
            <person name="Alioto T."/>
            <person name="Alioto T."/>
        </authorList>
    </citation>
    <scope>NUCLEOTIDE SEQUENCE [LARGE SCALE GENOMIC DNA]</scope>
</reference>
<feature type="region of interest" description="Disordered" evidence="1">
    <location>
        <begin position="164"/>
        <end position="393"/>
    </location>
</feature>
<dbReference type="OMA" id="ADFIIHP"/>
<feature type="chain" id="PRO_5017309058" evidence="2">
    <location>
        <begin position="22"/>
        <end position="787"/>
    </location>
</feature>
<name>A0A3B0KRJ2_DROGU</name>
<feature type="compositionally biased region" description="Low complexity" evidence="1">
    <location>
        <begin position="175"/>
        <end position="209"/>
    </location>
</feature>
<dbReference type="AlphaFoldDB" id="A0A3B0KRJ2"/>
<feature type="signal peptide" evidence="2">
    <location>
        <begin position="1"/>
        <end position="21"/>
    </location>
</feature>
<evidence type="ECO:0000313" key="3">
    <source>
        <dbReference type="EMBL" id="SPP88516.1"/>
    </source>
</evidence>
<proteinExistence type="predicted"/>
<accession>A0A3B0KRJ2</accession>
<evidence type="ECO:0000256" key="2">
    <source>
        <dbReference type="SAM" id="SignalP"/>
    </source>
</evidence>
<feature type="compositionally biased region" description="Basic and acidic residues" evidence="1">
    <location>
        <begin position="740"/>
        <end position="778"/>
    </location>
</feature>
<feature type="region of interest" description="Disordered" evidence="1">
    <location>
        <begin position="551"/>
        <end position="570"/>
    </location>
</feature>
<keyword evidence="4" id="KW-1185">Reference proteome</keyword>
<feature type="compositionally biased region" description="Polar residues" evidence="1">
    <location>
        <begin position="431"/>
        <end position="446"/>
    </location>
</feature>
<feature type="region of interest" description="Disordered" evidence="1">
    <location>
        <begin position="416"/>
        <end position="446"/>
    </location>
</feature>
<gene>
    <name evidence="3" type="ORF">DGUA_6G018746</name>
</gene>